<dbReference type="InterPro" id="IPR011330">
    <property type="entry name" value="Glyco_hydro/deAcase_b/a-brl"/>
</dbReference>
<evidence type="ECO:0000256" key="1">
    <source>
        <dbReference type="ARBA" id="ARBA00022723"/>
    </source>
</evidence>
<sequence>MRMKRMLAFLLMGILLLSCGCSANSSSFSLLNRKKTLELTEKGVSYWAQYLEQQEVGKPQDVVEQEDHLSYLLQYPEIGKERIDARISEIVTEIRNAFDAEFTPTDEAGKEKKKTDAILYLGYESYLAKENQLSLVFFETHETNGALSPHTQIQVFHFDLEKDAEVTAESLQGNSFAKNASAYTEKYFTTTEPYKNGIFGNYKTLLAPDAGRFDRFALTKDGVLFYFDRYDLFPGSYGVVRLTIPYAEMQKKIEEPKKETPVPKEIRNKKMVALTYDDGPNPKATNAILDVLEKYDARATFFDLGSLVEKYPDVVKREEALGCEVGSHSYDHKNFNKLTNAEIAADVQKTAAAFRKVLGRDPAIFRPPYGNCKDSVKKQLPMSIYLWSVDTLDWKSRDAKAIVDVVKSAGNLDGKVILMHGIYGSTAEATATLVPYLQKQGYELVTVTELVEAKHGETPQKGKIYGYSYFK</sequence>
<dbReference type="GO" id="GO:0016810">
    <property type="term" value="F:hydrolase activity, acting on carbon-nitrogen (but not peptide) bonds"/>
    <property type="evidence" value="ECO:0007669"/>
    <property type="project" value="InterPro"/>
</dbReference>
<evidence type="ECO:0000256" key="2">
    <source>
        <dbReference type="ARBA" id="ARBA00022801"/>
    </source>
</evidence>
<feature type="chain" id="PRO_5039288831" evidence="3">
    <location>
        <begin position="24"/>
        <end position="471"/>
    </location>
</feature>
<name>A0A401LBZ4_9FIRM</name>
<keyword evidence="1" id="KW-0479">Metal-binding</keyword>
<reference evidence="5 6" key="1">
    <citation type="submission" date="2018-10" db="EMBL/GenBank/DDBJ databases">
        <title>Draft Genome Sequence of Anaerotignum sp. KCTC 15736.</title>
        <authorList>
            <person name="Choi S.H."/>
            <person name="Kim J.S."/>
            <person name="Kang S.W."/>
            <person name="Lee J.S."/>
            <person name="Park S.H."/>
        </authorList>
    </citation>
    <scope>NUCLEOTIDE SEQUENCE [LARGE SCALE GENOMIC DNA]</scope>
    <source>
        <strain evidence="5 6">KCTC 15736</strain>
    </source>
</reference>
<dbReference type="PANTHER" id="PTHR10587">
    <property type="entry name" value="GLYCOSYL TRANSFERASE-RELATED"/>
    <property type="match status" value="1"/>
</dbReference>
<dbReference type="CDD" id="cd10954">
    <property type="entry name" value="CE4_CtAXE_like"/>
    <property type="match status" value="1"/>
</dbReference>
<dbReference type="PROSITE" id="PS51677">
    <property type="entry name" value="NODB"/>
    <property type="match status" value="1"/>
</dbReference>
<dbReference type="Proteomes" id="UP000287361">
    <property type="component" value="Unassembled WGS sequence"/>
</dbReference>
<dbReference type="OrthoDB" id="9806342at2"/>
<dbReference type="InterPro" id="IPR050248">
    <property type="entry name" value="Polysacc_deacetylase_ArnD"/>
</dbReference>
<dbReference type="Gene3D" id="3.90.640.20">
    <property type="entry name" value="Heat-shock cognate protein, ATPase"/>
    <property type="match status" value="1"/>
</dbReference>
<protein>
    <submittedName>
        <fullName evidence="5">Peptidoglycan-N-acetylmuramic acid deacetylase PdaC</fullName>
    </submittedName>
</protein>
<keyword evidence="3" id="KW-0732">Signal</keyword>
<evidence type="ECO:0000259" key="4">
    <source>
        <dbReference type="PROSITE" id="PS51677"/>
    </source>
</evidence>
<dbReference type="SUPFAM" id="SSF88713">
    <property type="entry name" value="Glycoside hydrolase/deacetylase"/>
    <property type="match status" value="1"/>
</dbReference>
<dbReference type="PANTHER" id="PTHR10587:SF133">
    <property type="entry name" value="CHITIN DEACETYLASE 1-RELATED"/>
    <property type="match status" value="1"/>
</dbReference>
<feature type="signal peptide" evidence="3">
    <location>
        <begin position="1"/>
        <end position="23"/>
    </location>
</feature>
<dbReference type="GO" id="GO:0005975">
    <property type="term" value="P:carbohydrate metabolic process"/>
    <property type="evidence" value="ECO:0007669"/>
    <property type="project" value="InterPro"/>
</dbReference>
<dbReference type="Pfam" id="PF01522">
    <property type="entry name" value="Polysacc_deac_1"/>
    <property type="match status" value="1"/>
</dbReference>
<dbReference type="AlphaFoldDB" id="A0A401LBZ4"/>
<evidence type="ECO:0000256" key="3">
    <source>
        <dbReference type="SAM" id="SignalP"/>
    </source>
</evidence>
<gene>
    <name evidence="5" type="primary">pdaC</name>
    <name evidence="5" type="ORF">KGMB03357_06550</name>
</gene>
<dbReference type="GO" id="GO:0016020">
    <property type="term" value="C:membrane"/>
    <property type="evidence" value="ECO:0007669"/>
    <property type="project" value="TreeGrafter"/>
</dbReference>
<evidence type="ECO:0000313" key="6">
    <source>
        <dbReference type="Proteomes" id="UP000287361"/>
    </source>
</evidence>
<comment type="caution">
    <text evidence="5">The sequence shown here is derived from an EMBL/GenBank/DDBJ whole genome shotgun (WGS) entry which is preliminary data.</text>
</comment>
<keyword evidence="2" id="KW-0378">Hydrolase</keyword>
<dbReference type="PROSITE" id="PS51257">
    <property type="entry name" value="PROKAR_LIPOPROTEIN"/>
    <property type="match status" value="1"/>
</dbReference>
<dbReference type="InterPro" id="IPR002509">
    <property type="entry name" value="NODB_dom"/>
</dbReference>
<evidence type="ECO:0000313" key="5">
    <source>
        <dbReference type="EMBL" id="GCB28994.1"/>
    </source>
</evidence>
<dbReference type="InterPro" id="IPR021729">
    <property type="entry name" value="DUF3298"/>
</dbReference>
<dbReference type="InterPro" id="IPR037126">
    <property type="entry name" value="PdaC/RsiV-like_sf"/>
</dbReference>
<proteinExistence type="predicted"/>
<dbReference type="GO" id="GO:0046872">
    <property type="term" value="F:metal ion binding"/>
    <property type="evidence" value="ECO:0007669"/>
    <property type="project" value="UniProtKB-KW"/>
</dbReference>
<dbReference type="Gene3D" id="3.20.20.370">
    <property type="entry name" value="Glycoside hydrolase/deacetylase"/>
    <property type="match status" value="1"/>
</dbReference>
<accession>A0A401LBZ4</accession>
<organism evidence="5 6">
    <name type="scientific">Anaerotignum faecicola</name>
    <dbReference type="NCBI Taxonomy" id="2358141"/>
    <lineage>
        <taxon>Bacteria</taxon>
        <taxon>Bacillati</taxon>
        <taxon>Bacillota</taxon>
        <taxon>Clostridia</taxon>
        <taxon>Lachnospirales</taxon>
        <taxon>Anaerotignaceae</taxon>
        <taxon>Anaerotignum</taxon>
    </lineage>
</organism>
<dbReference type="EMBL" id="BHVZ01000001">
    <property type="protein sequence ID" value="GCB28994.1"/>
    <property type="molecule type" value="Genomic_DNA"/>
</dbReference>
<dbReference type="Pfam" id="PF11738">
    <property type="entry name" value="DUF3298"/>
    <property type="match status" value="1"/>
</dbReference>
<keyword evidence="6" id="KW-1185">Reference proteome</keyword>
<feature type="domain" description="NodB homology" evidence="4">
    <location>
        <begin position="270"/>
        <end position="445"/>
    </location>
</feature>